<dbReference type="PROSITE" id="PS50850">
    <property type="entry name" value="MFS"/>
    <property type="match status" value="1"/>
</dbReference>
<dbReference type="PANTHER" id="PTHR23519">
    <property type="entry name" value="AUTOPHAGY-RELATED PROTEIN 22"/>
    <property type="match status" value="1"/>
</dbReference>
<feature type="transmembrane region" description="Helical" evidence="6">
    <location>
        <begin position="266"/>
        <end position="285"/>
    </location>
</feature>
<evidence type="ECO:0000256" key="2">
    <source>
        <dbReference type="ARBA" id="ARBA00022448"/>
    </source>
</evidence>
<dbReference type="RefSeq" id="WP_307353239.1">
    <property type="nucleotide sequence ID" value="NZ_JAUSVS010000018.1"/>
</dbReference>
<dbReference type="PANTHER" id="PTHR23519:SF1">
    <property type="entry name" value="AUTOPHAGY-RELATED PROTEIN 22"/>
    <property type="match status" value="1"/>
</dbReference>
<name>A0ABU0IY96_9CAUL</name>
<evidence type="ECO:0000259" key="7">
    <source>
        <dbReference type="PROSITE" id="PS50850"/>
    </source>
</evidence>
<keyword evidence="2" id="KW-0813">Transport</keyword>
<comment type="caution">
    <text evidence="8">The sequence shown here is derived from an EMBL/GenBank/DDBJ whole genome shotgun (WGS) entry which is preliminary data.</text>
</comment>
<keyword evidence="9" id="KW-1185">Reference proteome</keyword>
<keyword evidence="4 6" id="KW-1133">Transmembrane helix</keyword>
<dbReference type="Pfam" id="PF11700">
    <property type="entry name" value="ATG22"/>
    <property type="match status" value="1"/>
</dbReference>
<feature type="transmembrane region" description="Helical" evidence="6">
    <location>
        <begin position="148"/>
        <end position="170"/>
    </location>
</feature>
<dbReference type="InterPro" id="IPR036259">
    <property type="entry name" value="MFS_trans_sf"/>
</dbReference>
<evidence type="ECO:0000256" key="3">
    <source>
        <dbReference type="ARBA" id="ARBA00022692"/>
    </source>
</evidence>
<feature type="transmembrane region" description="Helical" evidence="6">
    <location>
        <begin position="408"/>
        <end position="427"/>
    </location>
</feature>
<comment type="subcellular location">
    <subcellularLocation>
        <location evidence="1">Endomembrane system</location>
        <topology evidence="1">Multi-pass membrane protein</topology>
    </subcellularLocation>
</comment>
<dbReference type="SUPFAM" id="SSF103473">
    <property type="entry name" value="MFS general substrate transporter"/>
    <property type="match status" value="1"/>
</dbReference>
<evidence type="ECO:0000313" key="9">
    <source>
        <dbReference type="Proteomes" id="UP001228905"/>
    </source>
</evidence>
<dbReference type="InterPro" id="IPR024671">
    <property type="entry name" value="Atg22-like"/>
</dbReference>
<proteinExistence type="predicted"/>
<dbReference type="InterPro" id="IPR020846">
    <property type="entry name" value="MFS_dom"/>
</dbReference>
<evidence type="ECO:0000256" key="4">
    <source>
        <dbReference type="ARBA" id="ARBA00022989"/>
    </source>
</evidence>
<feature type="transmembrane region" description="Helical" evidence="6">
    <location>
        <begin position="378"/>
        <end position="402"/>
    </location>
</feature>
<sequence>MITKDDRRRLAWALYEWAQQPYWALIATFIFTPYFTAFFVGDKILAQSLLGYAGAVSGLAIAILSPMLGASVDSRRNPRLWLVLLAVPFVIASIGLWWAEPGHPERIPLVLGCLVIAGVTCELGASVMNSLLPLVARPGQVGRLSGTAWAAAYVGALISLFLVLLGFPLLGLSKTAHEADRMVGPLVALWFLVFSWPLMLSAPQPPRVAGPKPLAELWATIRSLPSKPHMLGFLIGRMLVGDGISSFVAFGGVLAAGMFGWTTTQLGIYAIALSVFAGIGTFIGGRLDEKLGSKRTVLTAVAIVLFGALGVGCVAPDRLFFLLPIEPPQAGRALFASLAERVFLFFSLFVGLTFGPAQASLRGWMAQLAPEGESGRWFGLYSLSGKATAFLAPLLIAVLTGLVRDQRVAVAVAAGFMLAGALVLAGVPRTRPA</sequence>
<evidence type="ECO:0000256" key="6">
    <source>
        <dbReference type="SAM" id="Phobius"/>
    </source>
</evidence>
<feature type="transmembrane region" description="Helical" evidence="6">
    <location>
        <begin position="46"/>
        <end position="68"/>
    </location>
</feature>
<reference evidence="8 9" key="1">
    <citation type="submission" date="2023-07" db="EMBL/GenBank/DDBJ databases">
        <title>Genomic Encyclopedia of Type Strains, Phase IV (KMG-IV): sequencing the most valuable type-strain genomes for metagenomic binning, comparative biology and taxonomic classification.</title>
        <authorList>
            <person name="Goeker M."/>
        </authorList>
    </citation>
    <scope>NUCLEOTIDE SEQUENCE [LARGE SCALE GENOMIC DNA]</scope>
    <source>
        <strain evidence="8 9">DSM 18695</strain>
    </source>
</reference>
<dbReference type="InterPro" id="IPR050495">
    <property type="entry name" value="ATG22/LtaA_families"/>
</dbReference>
<keyword evidence="5 6" id="KW-0472">Membrane</keyword>
<evidence type="ECO:0000256" key="5">
    <source>
        <dbReference type="ARBA" id="ARBA00023136"/>
    </source>
</evidence>
<accession>A0ABU0IY96</accession>
<feature type="transmembrane region" description="Helical" evidence="6">
    <location>
        <begin position="80"/>
        <end position="97"/>
    </location>
</feature>
<feature type="transmembrane region" description="Helical" evidence="6">
    <location>
        <begin position="109"/>
        <end position="136"/>
    </location>
</feature>
<evidence type="ECO:0000313" key="8">
    <source>
        <dbReference type="EMBL" id="MDQ0466970.1"/>
    </source>
</evidence>
<feature type="transmembrane region" description="Helical" evidence="6">
    <location>
        <begin position="297"/>
        <end position="321"/>
    </location>
</feature>
<protein>
    <submittedName>
        <fullName evidence="8">UMF1 family MFS transporter</fullName>
    </submittedName>
</protein>
<gene>
    <name evidence="8" type="ORF">QO010_004767</name>
</gene>
<feature type="transmembrane region" description="Helical" evidence="6">
    <location>
        <begin position="333"/>
        <end position="357"/>
    </location>
</feature>
<keyword evidence="3 6" id="KW-0812">Transmembrane</keyword>
<feature type="transmembrane region" description="Helical" evidence="6">
    <location>
        <begin position="21"/>
        <end position="40"/>
    </location>
</feature>
<feature type="domain" description="Major facilitator superfamily (MFS) profile" evidence="7">
    <location>
        <begin position="229"/>
        <end position="433"/>
    </location>
</feature>
<evidence type="ECO:0000256" key="1">
    <source>
        <dbReference type="ARBA" id="ARBA00004127"/>
    </source>
</evidence>
<dbReference type="Proteomes" id="UP001228905">
    <property type="component" value="Unassembled WGS sequence"/>
</dbReference>
<organism evidence="8 9">
    <name type="scientific">Caulobacter ginsengisoli</name>
    <dbReference type="NCBI Taxonomy" id="400775"/>
    <lineage>
        <taxon>Bacteria</taxon>
        <taxon>Pseudomonadati</taxon>
        <taxon>Pseudomonadota</taxon>
        <taxon>Alphaproteobacteria</taxon>
        <taxon>Caulobacterales</taxon>
        <taxon>Caulobacteraceae</taxon>
        <taxon>Caulobacter</taxon>
    </lineage>
</organism>
<feature type="transmembrane region" description="Helical" evidence="6">
    <location>
        <begin position="239"/>
        <end position="260"/>
    </location>
</feature>
<dbReference type="Gene3D" id="1.20.1250.20">
    <property type="entry name" value="MFS general substrate transporter like domains"/>
    <property type="match status" value="1"/>
</dbReference>
<dbReference type="EMBL" id="JAUSVS010000018">
    <property type="protein sequence ID" value="MDQ0466970.1"/>
    <property type="molecule type" value="Genomic_DNA"/>
</dbReference>
<feature type="transmembrane region" description="Helical" evidence="6">
    <location>
        <begin position="182"/>
        <end position="202"/>
    </location>
</feature>